<comment type="caution">
    <text evidence="6">The sequence shown here is derived from an EMBL/GenBank/DDBJ whole genome shotgun (WGS) entry which is preliminary data.</text>
</comment>
<evidence type="ECO:0000313" key="7">
    <source>
        <dbReference type="Proteomes" id="UP001390339"/>
    </source>
</evidence>
<dbReference type="PANTHER" id="PTHR43248:SF25">
    <property type="entry name" value="AB HYDROLASE-1 DOMAIN-CONTAINING PROTEIN-RELATED"/>
    <property type="match status" value="1"/>
</dbReference>
<feature type="region of interest" description="Disordered" evidence="3">
    <location>
        <begin position="99"/>
        <end position="119"/>
    </location>
</feature>
<keyword evidence="4" id="KW-0732">Signal</keyword>
<dbReference type="InterPro" id="IPR029058">
    <property type="entry name" value="AB_hydrolase_fold"/>
</dbReference>
<proteinExistence type="inferred from homology"/>
<dbReference type="PANTHER" id="PTHR43248">
    <property type="entry name" value="2-SUCCINYL-6-HYDROXY-2,4-CYCLOHEXADIENE-1-CARBOXYLATE SYNTHASE"/>
    <property type="match status" value="1"/>
</dbReference>
<dbReference type="Pfam" id="PF08386">
    <property type="entry name" value="Abhydrolase_4"/>
    <property type="match status" value="1"/>
</dbReference>
<dbReference type="EMBL" id="JAPCWZ010000002">
    <property type="protein sequence ID" value="KAK8877781.1"/>
    <property type="molecule type" value="Genomic_DNA"/>
</dbReference>
<dbReference type="InterPro" id="IPR013595">
    <property type="entry name" value="Pept_S33_TAP-like_C"/>
</dbReference>
<evidence type="ECO:0000256" key="3">
    <source>
        <dbReference type="SAM" id="MobiDB-lite"/>
    </source>
</evidence>
<accession>A0ABR2JK11</accession>
<dbReference type="SUPFAM" id="SSF53474">
    <property type="entry name" value="alpha/beta-Hydrolases"/>
    <property type="match status" value="2"/>
</dbReference>
<dbReference type="Proteomes" id="UP001390339">
    <property type="component" value="Unassembled WGS sequence"/>
</dbReference>
<keyword evidence="7" id="KW-1185">Reference proteome</keyword>
<reference evidence="6 7" key="1">
    <citation type="journal article" date="2024" name="IMA Fungus">
        <title>Apiospora arundinis, a panoply of carbohydrate-active enzymes and secondary metabolites.</title>
        <authorList>
            <person name="Sorensen T."/>
            <person name="Petersen C."/>
            <person name="Muurmann A.T."/>
            <person name="Christiansen J.V."/>
            <person name="Brundto M.L."/>
            <person name="Overgaard C.K."/>
            <person name="Boysen A.T."/>
            <person name="Wollenberg R.D."/>
            <person name="Larsen T.O."/>
            <person name="Sorensen J.L."/>
            <person name="Nielsen K.L."/>
            <person name="Sondergaard T.E."/>
        </authorList>
    </citation>
    <scope>NUCLEOTIDE SEQUENCE [LARGE SCALE GENOMIC DNA]</scope>
    <source>
        <strain evidence="6 7">AAU 773</strain>
    </source>
</reference>
<dbReference type="Gene3D" id="3.40.50.1820">
    <property type="entry name" value="alpha/beta hydrolase"/>
    <property type="match status" value="1"/>
</dbReference>
<protein>
    <submittedName>
        <fullName evidence="6">TAP-like protein-domain-containing protein</fullName>
    </submittedName>
</protein>
<feature type="chain" id="PRO_5046265003" evidence="4">
    <location>
        <begin position="31"/>
        <end position="644"/>
    </location>
</feature>
<evidence type="ECO:0000256" key="2">
    <source>
        <dbReference type="ARBA" id="ARBA00022801"/>
    </source>
</evidence>
<evidence type="ECO:0000256" key="1">
    <source>
        <dbReference type="ARBA" id="ARBA00010088"/>
    </source>
</evidence>
<evidence type="ECO:0000313" key="6">
    <source>
        <dbReference type="EMBL" id="KAK8877781.1"/>
    </source>
</evidence>
<evidence type="ECO:0000259" key="5">
    <source>
        <dbReference type="Pfam" id="PF08386"/>
    </source>
</evidence>
<dbReference type="InterPro" id="IPR051601">
    <property type="entry name" value="Serine_prot/Carboxylest_S33"/>
</dbReference>
<feature type="domain" description="Peptidase S33 tripeptidyl aminopeptidase-like C-terminal" evidence="5">
    <location>
        <begin position="505"/>
        <end position="606"/>
    </location>
</feature>
<comment type="similarity">
    <text evidence="1">Belongs to the peptidase S33 family.</text>
</comment>
<sequence>MRVLPTSRRLGLGLSSPFIALLCLTTLTAAAAPPAVSDFDWTTLTPSTSLNYTSCYNQTFKCAKLVLPLDWLSADSLLDNEKDTAPVVTLAVIARPATVPESDPRHGGTIITNPGGPSGPGVNFMLRDSELLQRTVDINGDKNGSGGRHYEILSFDPRGVGLTEPSADCYSGDRFARGSAWWADRGLGAVGEMGQDGGRGDLDTVRRAMARAEGFGKLCEAKNAAAGKDGGIWGFMSTSSVARDMVAIVDKLDELRKENAERSNATSGAGNDTSAVEADPTPRIQFWGFSYGSALGNYFASMFPGRVGRIILEGVENVDNYHALSWSVNQVDTQRVVEHFWETCFRGRDACALYQSTDKDSSTIRDRVNHFMDALEAKPVSYVSQETNTFVDITRHDVIEAIMNPLYEPLTDFPDLAQLLSEAMQGNMTRLYKSAYRAPNQKDSCNTNKTDPPAYTWSPDAMRAIACGDGESQTNMTAEEFADYVTDLQEKQNADFAFLEAKIRLACTGWRIRPKYRFDGPWTTPAADTKLVQGKPAAPILFISSRYDPVTPLANALAMSRQHPGSRVLVQESAGHGSVDSPSRCREDYIKRYFATGEMPPEGKMCQPDCQPFQECARLSEGGGLARRGDAMNVRGWRAPQVVL</sequence>
<gene>
    <name evidence="6" type="ORF">PGQ11_002727</name>
</gene>
<keyword evidence="2" id="KW-0378">Hydrolase</keyword>
<name>A0ABR2JK11_9PEZI</name>
<feature type="signal peptide" evidence="4">
    <location>
        <begin position="1"/>
        <end position="30"/>
    </location>
</feature>
<organism evidence="6 7">
    <name type="scientific">Apiospora arundinis</name>
    <dbReference type="NCBI Taxonomy" id="335852"/>
    <lineage>
        <taxon>Eukaryota</taxon>
        <taxon>Fungi</taxon>
        <taxon>Dikarya</taxon>
        <taxon>Ascomycota</taxon>
        <taxon>Pezizomycotina</taxon>
        <taxon>Sordariomycetes</taxon>
        <taxon>Xylariomycetidae</taxon>
        <taxon>Amphisphaeriales</taxon>
        <taxon>Apiosporaceae</taxon>
        <taxon>Apiospora</taxon>
    </lineage>
</organism>
<evidence type="ECO:0000256" key="4">
    <source>
        <dbReference type="SAM" id="SignalP"/>
    </source>
</evidence>